<dbReference type="InterPro" id="IPR044429">
    <property type="entry name" value="SETD4_SET"/>
</dbReference>
<accession>A0A9W9ZY38</accession>
<keyword evidence="8" id="KW-1185">Reference proteome</keyword>
<dbReference type="Proteomes" id="UP001163046">
    <property type="component" value="Unassembled WGS sequence"/>
</dbReference>
<evidence type="ECO:0000313" key="8">
    <source>
        <dbReference type="Proteomes" id="UP001163046"/>
    </source>
</evidence>
<dbReference type="InterPro" id="IPR001214">
    <property type="entry name" value="SET_dom"/>
</dbReference>
<dbReference type="SUPFAM" id="SSF81822">
    <property type="entry name" value="RuBisCo LSMT C-terminal, substrate-binding domain"/>
    <property type="match status" value="1"/>
</dbReference>
<keyword evidence="2" id="KW-0808">Transferase</keyword>
<dbReference type="PANTHER" id="PTHR13271">
    <property type="entry name" value="UNCHARACTERIZED PUTATIVE METHYLTRANSFERASE"/>
    <property type="match status" value="1"/>
</dbReference>
<dbReference type="Pfam" id="PF00856">
    <property type="entry name" value="SET"/>
    <property type="match status" value="1"/>
</dbReference>
<proteinExistence type="predicted"/>
<dbReference type="GO" id="GO:0032259">
    <property type="term" value="P:methylation"/>
    <property type="evidence" value="ECO:0007669"/>
    <property type="project" value="UniProtKB-KW"/>
</dbReference>
<feature type="domain" description="Rubisco LSMT substrate-binding" evidence="6">
    <location>
        <begin position="322"/>
        <end position="434"/>
    </location>
</feature>
<dbReference type="CDD" id="cd19177">
    <property type="entry name" value="SET_SETD4"/>
    <property type="match status" value="1"/>
</dbReference>
<dbReference type="InterPro" id="IPR046341">
    <property type="entry name" value="SET_dom_sf"/>
</dbReference>
<dbReference type="OrthoDB" id="341421at2759"/>
<evidence type="ECO:0000256" key="3">
    <source>
        <dbReference type="ARBA" id="ARBA00022691"/>
    </source>
</evidence>
<dbReference type="EMBL" id="MU825436">
    <property type="protein sequence ID" value="KAJ7389299.1"/>
    <property type="molecule type" value="Genomic_DNA"/>
</dbReference>
<comment type="caution">
    <text evidence="7">The sequence shown here is derived from an EMBL/GenBank/DDBJ whole genome shotgun (WGS) entry which is preliminary data.</text>
</comment>
<dbReference type="Gene3D" id="3.90.1410.10">
    <property type="entry name" value="set domain protein methyltransferase, domain 1"/>
    <property type="match status" value="1"/>
</dbReference>
<evidence type="ECO:0000259" key="6">
    <source>
        <dbReference type="Pfam" id="PF09273"/>
    </source>
</evidence>
<dbReference type="InterPro" id="IPR015353">
    <property type="entry name" value="Rubisco_LSMT_subst-bd"/>
</dbReference>
<organism evidence="7 8">
    <name type="scientific">Desmophyllum pertusum</name>
    <dbReference type="NCBI Taxonomy" id="174260"/>
    <lineage>
        <taxon>Eukaryota</taxon>
        <taxon>Metazoa</taxon>
        <taxon>Cnidaria</taxon>
        <taxon>Anthozoa</taxon>
        <taxon>Hexacorallia</taxon>
        <taxon>Scleractinia</taxon>
        <taxon>Caryophylliina</taxon>
        <taxon>Caryophylliidae</taxon>
        <taxon>Desmophyllum</taxon>
    </lineage>
</organism>
<dbReference type="InterPro" id="IPR036464">
    <property type="entry name" value="Rubisco_LSMT_subst-bd_sf"/>
</dbReference>
<feature type="domain" description="SET" evidence="5">
    <location>
        <begin position="58"/>
        <end position="279"/>
    </location>
</feature>
<dbReference type="SUPFAM" id="SSF82199">
    <property type="entry name" value="SET domain"/>
    <property type="match status" value="1"/>
</dbReference>
<sequence>MGTNGRTGRRRKRKKNGNYHRKYGRAIQDSEYIALLKWAKQNGICFGNLRPAYFPQTGRGLMTCKKLASGDLVISVPEHMLITTKTVEQSEIGKLLIKLQLMSLLSTNQMLCVFILYEKYRGESSFWHPYISTLPRSFNTPAYFNEEELGALPSCMHQQCETQITTVCESYEELKGFLEHSTSILDKKFLDSLTFDEFRWAWFVVNTRSVYKADEVDTLHVGMATRHTENTYALAPVLDLLNHTDIAEVNAGFNQGSSSYEIHTLTAYNKGMQVFINYGPRDNRKLLMEYGFILPKNLHNTVTFSRDQVYSVVMPEISGISKKKREIIAANQLEKDLCCSEGNGLSWSVLVLLKILAMNEEEFKRYWQRTLTGELVGGVIESRVLQWRQCLIQRALEPYEEADKGDINCLKSDGQLSVNMDLALQLRIQEKQILTNALELLKIS</sequence>
<keyword evidence="3" id="KW-0949">S-adenosyl-L-methionine</keyword>
<dbReference type="PANTHER" id="PTHR13271:SF151">
    <property type="entry name" value="SET DOMAIN-CONTAINING PROTEIN 4"/>
    <property type="match status" value="1"/>
</dbReference>
<dbReference type="Gene3D" id="3.90.1420.10">
    <property type="entry name" value="Rubisco LSMT, substrate-binding domain"/>
    <property type="match status" value="1"/>
</dbReference>
<keyword evidence="1" id="KW-0489">Methyltransferase</keyword>
<feature type="compositionally biased region" description="Basic residues" evidence="4">
    <location>
        <begin position="7"/>
        <end position="20"/>
    </location>
</feature>
<evidence type="ECO:0000256" key="4">
    <source>
        <dbReference type="SAM" id="MobiDB-lite"/>
    </source>
</evidence>
<evidence type="ECO:0000259" key="5">
    <source>
        <dbReference type="Pfam" id="PF00856"/>
    </source>
</evidence>
<gene>
    <name evidence="7" type="primary">SETD4</name>
    <name evidence="7" type="ORF">OS493_032459</name>
</gene>
<dbReference type="AlphaFoldDB" id="A0A9W9ZY38"/>
<reference evidence="7" key="1">
    <citation type="submission" date="2023-01" db="EMBL/GenBank/DDBJ databases">
        <title>Genome assembly of the deep-sea coral Lophelia pertusa.</title>
        <authorList>
            <person name="Herrera S."/>
            <person name="Cordes E."/>
        </authorList>
    </citation>
    <scope>NUCLEOTIDE SEQUENCE</scope>
    <source>
        <strain evidence="7">USNM1676648</strain>
        <tissue evidence="7">Polyp</tissue>
    </source>
</reference>
<evidence type="ECO:0000256" key="2">
    <source>
        <dbReference type="ARBA" id="ARBA00022679"/>
    </source>
</evidence>
<evidence type="ECO:0000256" key="1">
    <source>
        <dbReference type="ARBA" id="ARBA00022603"/>
    </source>
</evidence>
<dbReference type="Pfam" id="PF09273">
    <property type="entry name" value="Rubis-subs-bind"/>
    <property type="match status" value="1"/>
</dbReference>
<feature type="region of interest" description="Disordered" evidence="4">
    <location>
        <begin position="1"/>
        <end position="20"/>
    </location>
</feature>
<dbReference type="GO" id="GO:0016279">
    <property type="term" value="F:protein-lysine N-methyltransferase activity"/>
    <property type="evidence" value="ECO:0007669"/>
    <property type="project" value="InterPro"/>
</dbReference>
<protein>
    <submittedName>
        <fullName evidence="7">SET domain-containing protein 4</fullName>
    </submittedName>
</protein>
<dbReference type="InterPro" id="IPR050600">
    <property type="entry name" value="SETD3_SETD6_MTase"/>
</dbReference>
<name>A0A9W9ZY38_9CNID</name>
<evidence type="ECO:0000313" key="7">
    <source>
        <dbReference type="EMBL" id="KAJ7389299.1"/>
    </source>
</evidence>
<dbReference type="FunFam" id="3.90.1410.10:FF:000002">
    <property type="entry name" value="SET domain-containing protein 4 isoform X1"/>
    <property type="match status" value="1"/>
</dbReference>